<reference evidence="3 4" key="1">
    <citation type="submission" date="2017-11" db="EMBL/GenBank/DDBJ databases">
        <title>De novo assembly and phasing of dikaryotic genomes from two isolates of Puccinia coronata f. sp. avenae, the causal agent of oat crown rust.</title>
        <authorList>
            <person name="Miller M.E."/>
            <person name="Zhang Y."/>
            <person name="Omidvar V."/>
            <person name="Sperschneider J."/>
            <person name="Schwessinger B."/>
            <person name="Raley C."/>
            <person name="Palmer J.M."/>
            <person name="Garnica D."/>
            <person name="Upadhyaya N."/>
            <person name="Rathjen J."/>
            <person name="Taylor J.M."/>
            <person name="Park R.F."/>
            <person name="Dodds P.N."/>
            <person name="Hirsch C.D."/>
            <person name="Kianian S.F."/>
            <person name="Figueroa M."/>
        </authorList>
    </citation>
    <scope>NUCLEOTIDE SEQUENCE [LARGE SCALE GENOMIC DNA]</scope>
    <source>
        <strain evidence="3">12SD80</strain>
    </source>
</reference>
<accession>A0A2N5U0A2</accession>
<dbReference type="AlphaFoldDB" id="A0A2N5U0A2"/>
<evidence type="ECO:0000313" key="3">
    <source>
        <dbReference type="EMBL" id="PLW31179.1"/>
    </source>
</evidence>
<keyword evidence="2" id="KW-0812">Transmembrane</keyword>
<evidence type="ECO:0000256" key="2">
    <source>
        <dbReference type="SAM" id="Phobius"/>
    </source>
</evidence>
<comment type="caution">
    <text evidence="3">The sequence shown here is derived from an EMBL/GenBank/DDBJ whole genome shotgun (WGS) entry which is preliminary data.</text>
</comment>
<keyword evidence="2" id="KW-1133">Transmembrane helix</keyword>
<keyword evidence="2" id="KW-0472">Membrane</keyword>
<gene>
    <name evidence="3" type="ORF">PCASD_22956</name>
</gene>
<feature type="region of interest" description="Disordered" evidence="1">
    <location>
        <begin position="199"/>
        <end position="221"/>
    </location>
</feature>
<organism evidence="3 4">
    <name type="scientific">Puccinia coronata f. sp. avenae</name>
    <dbReference type="NCBI Taxonomy" id="200324"/>
    <lineage>
        <taxon>Eukaryota</taxon>
        <taxon>Fungi</taxon>
        <taxon>Dikarya</taxon>
        <taxon>Basidiomycota</taxon>
        <taxon>Pucciniomycotina</taxon>
        <taxon>Pucciniomycetes</taxon>
        <taxon>Pucciniales</taxon>
        <taxon>Pucciniaceae</taxon>
        <taxon>Puccinia</taxon>
    </lineage>
</organism>
<feature type="transmembrane region" description="Helical" evidence="2">
    <location>
        <begin position="21"/>
        <end position="43"/>
    </location>
</feature>
<dbReference type="Proteomes" id="UP000235392">
    <property type="component" value="Unassembled WGS sequence"/>
</dbReference>
<sequence>MLSKLQFTYSHRIISTNNQETLCIIMDIIPLMISLLISFQIAIADGPDGSSSPSPAAGSTTSLPSSDANSTASAVGSAAANATQAAISGASTVANATASAVNGTTSAVSNAIAPLVDGSSCGTFTTHINTCLSQISSAISACSQTDDVCLCQNYANLATCYNGCESLKSQGDQYKQQSQQHCNVPGVAEKVKAAATAKNSTSTLPSSSSSGQSSNDHSSKMSAKSAASNDFHFSSLGFFTFISFALASVVF</sequence>
<proteinExistence type="predicted"/>
<protein>
    <submittedName>
        <fullName evidence="3">Uncharacterized protein</fullName>
    </submittedName>
</protein>
<dbReference type="EMBL" id="PGCI01000276">
    <property type="protein sequence ID" value="PLW31179.1"/>
    <property type="molecule type" value="Genomic_DNA"/>
</dbReference>
<feature type="transmembrane region" description="Helical" evidence="2">
    <location>
        <begin position="231"/>
        <end position="250"/>
    </location>
</feature>
<evidence type="ECO:0000313" key="4">
    <source>
        <dbReference type="Proteomes" id="UP000235392"/>
    </source>
</evidence>
<name>A0A2N5U0A2_9BASI</name>
<evidence type="ECO:0000256" key="1">
    <source>
        <dbReference type="SAM" id="MobiDB-lite"/>
    </source>
</evidence>